<evidence type="ECO:0000313" key="2">
    <source>
        <dbReference type="Proteomes" id="UP000479190"/>
    </source>
</evidence>
<reference evidence="1 2" key="1">
    <citation type="submission" date="2020-02" db="EMBL/GenBank/DDBJ databases">
        <authorList>
            <person name="Ferguson B K."/>
        </authorList>
    </citation>
    <scope>NUCLEOTIDE SEQUENCE [LARGE SCALE GENOMIC DNA]</scope>
</reference>
<gene>
    <name evidence="1" type="ORF">TBRA_LOCUS835</name>
</gene>
<sequence>MVIYTTYIARTLCSYPSQHARQHRDQLFSRPLFLNSYDKDTSANIITGEVEPDARHRGISERYKTLKYKIPEKFKFELNLLRPPTRAGFRTRIHQSLCAAASYTGRISGAELRRSKRPIDPAVLRVPRLQKTLQNTGVHAEGMTSLRSA</sequence>
<dbReference type="Proteomes" id="UP000479190">
    <property type="component" value="Unassembled WGS sequence"/>
</dbReference>
<proteinExistence type="predicted"/>
<keyword evidence="2" id="KW-1185">Reference proteome</keyword>
<dbReference type="AlphaFoldDB" id="A0A6H5HTG4"/>
<dbReference type="EMBL" id="CADCXV010000179">
    <property type="protein sequence ID" value="CAB0028696.1"/>
    <property type="molecule type" value="Genomic_DNA"/>
</dbReference>
<evidence type="ECO:0000313" key="1">
    <source>
        <dbReference type="EMBL" id="CAB0028696.1"/>
    </source>
</evidence>
<organism evidence="1 2">
    <name type="scientific">Trichogramma brassicae</name>
    <dbReference type="NCBI Taxonomy" id="86971"/>
    <lineage>
        <taxon>Eukaryota</taxon>
        <taxon>Metazoa</taxon>
        <taxon>Ecdysozoa</taxon>
        <taxon>Arthropoda</taxon>
        <taxon>Hexapoda</taxon>
        <taxon>Insecta</taxon>
        <taxon>Pterygota</taxon>
        <taxon>Neoptera</taxon>
        <taxon>Endopterygota</taxon>
        <taxon>Hymenoptera</taxon>
        <taxon>Apocrita</taxon>
        <taxon>Proctotrupomorpha</taxon>
        <taxon>Chalcidoidea</taxon>
        <taxon>Trichogrammatidae</taxon>
        <taxon>Trichogramma</taxon>
    </lineage>
</organism>
<name>A0A6H5HTG4_9HYME</name>
<accession>A0A6H5HTG4</accession>
<protein>
    <submittedName>
        <fullName evidence="1">Uncharacterized protein</fullName>
    </submittedName>
</protein>